<evidence type="ECO:0000256" key="3">
    <source>
        <dbReference type="ARBA" id="ARBA00022857"/>
    </source>
</evidence>
<name>A0A853FTC7_9BURK</name>
<comment type="caution">
    <text evidence="7">The sequence shown here is derived from an EMBL/GenBank/DDBJ whole genome shotgun (WGS) entry which is preliminary data.</text>
</comment>
<dbReference type="Pfam" id="PF00881">
    <property type="entry name" value="Nitroreductase"/>
    <property type="match status" value="1"/>
</dbReference>
<dbReference type="PANTHER" id="PTHR43543">
    <property type="entry name" value="MALONIC SEMIALDEHYDE REDUCTASE RUTE-RELATED"/>
    <property type="match status" value="1"/>
</dbReference>
<accession>A0A853FTC7</accession>
<evidence type="ECO:0000256" key="1">
    <source>
        <dbReference type="ARBA" id="ARBA00022630"/>
    </source>
</evidence>
<dbReference type="NCBIfam" id="NF003768">
    <property type="entry name" value="PRK05365.1"/>
    <property type="match status" value="1"/>
</dbReference>
<sequence>MNSIAISPVSLEQLFTEARTQNGWTDRPVDDATLRALYELVKMGPTSMNCQPMRVVFLTTPEAKAPLLDALLPGNVDKTRAAPVTAIIAYDSKFYDHIPRIWHNAAARDMFASNEALSHATAFRNGSMQGGYFILAARAVGLECGPMSGFDAEKVNSAFFAGSTYRVNFLCNLGYGDPSVLMPRQPRLAFDEVCRIAK</sequence>
<dbReference type="GO" id="GO:0016491">
    <property type="term" value="F:oxidoreductase activity"/>
    <property type="evidence" value="ECO:0007669"/>
    <property type="project" value="UniProtKB-UniRule"/>
</dbReference>
<dbReference type="EC" id="1.-.-.-" evidence="5"/>
<reference evidence="7 8" key="1">
    <citation type="submission" date="2020-07" db="EMBL/GenBank/DDBJ databases">
        <title>Taxonomic revisions and descriptions of new bacterial species based on genomic comparisons in the high-G+C-content subgroup of the family Alcaligenaceae.</title>
        <authorList>
            <person name="Szabo A."/>
            <person name="Felfoldi T."/>
        </authorList>
    </citation>
    <scope>NUCLEOTIDE SEQUENCE [LARGE SCALE GENOMIC DNA]</scope>
    <source>
        <strain evidence="7 8">LMG 24012</strain>
    </source>
</reference>
<evidence type="ECO:0000256" key="4">
    <source>
        <dbReference type="ARBA" id="ARBA00023002"/>
    </source>
</evidence>
<feature type="domain" description="Nitroreductase" evidence="6">
    <location>
        <begin position="25"/>
        <end position="175"/>
    </location>
</feature>
<gene>
    <name evidence="7" type="ORF">H0A72_07345</name>
</gene>
<dbReference type="RefSeq" id="WP_180154409.1">
    <property type="nucleotide sequence ID" value="NZ_JACCEM010000003.1"/>
</dbReference>
<evidence type="ECO:0000313" key="8">
    <source>
        <dbReference type="Proteomes" id="UP000559809"/>
    </source>
</evidence>
<dbReference type="SUPFAM" id="SSF55469">
    <property type="entry name" value="FMN-dependent nitroreductase-like"/>
    <property type="match status" value="1"/>
</dbReference>
<dbReference type="Proteomes" id="UP000559809">
    <property type="component" value="Unassembled WGS sequence"/>
</dbReference>
<evidence type="ECO:0000256" key="2">
    <source>
        <dbReference type="ARBA" id="ARBA00022643"/>
    </source>
</evidence>
<dbReference type="Gene3D" id="3.40.109.10">
    <property type="entry name" value="NADH Oxidase"/>
    <property type="match status" value="1"/>
</dbReference>
<keyword evidence="1 5" id="KW-0285">Flavoprotein</keyword>
<organism evidence="7 8">
    <name type="scientific">Parapusillimonas granuli</name>
    <dbReference type="NCBI Taxonomy" id="380911"/>
    <lineage>
        <taxon>Bacteria</taxon>
        <taxon>Pseudomonadati</taxon>
        <taxon>Pseudomonadota</taxon>
        <taxon>Betaproteobacteria</taxon>
        <taxon>Burkholderiales</taxon>
        <taxon>Alcaligenaceae</taxon>
        <taxon>Parapusillimonas</taxon>
    </lineage>
</organism>
<protein>
    <recommendedName>
        <fullName evidence="5">Putative NADH dehydrogenase/NAD(P)H nitroreductase H0A72_07345</fullName>
        <ecNumber evidence="5">1.-.-.-</ecNumber>
    </recommendedName>
</protein>
<evidence type="ECO:0000313" key="7">
    <source>
        <dbReference type="EMBL" id="NYT49125.1"/>
    </source>
</evidence>
<evidence type="ECO:0000259" key="6">
    <source>
        <dbReference type="Pfam" id="PF00881"/>
    </source>
</evidence>
<evidence type="ECO:0000256" key="5">
    <source>
        <dbReference type="HAMAP-Rule" id="MF_01204"/>
    </source>
</evidence>
<dbReference type="HAMAP" id="MF_01204">
    <property type="entry name" value="Oxidoreductase_RutE_HadB"/>
    <property type="match status" value="1"/>
</dbReference>
<dbReference type="InterPro" id="IPR000415">
    <property type="entry name" value="Nitroreductase-like"/>
</dbReference>
<dbReference type="PANTHER" id="PTHR43543:SF1">
    <property type="entry name" value="MALONIC SEMIALDEHYDE REDUCTASE RUTE-RELATED"/>
    <property type="match status" value="1"/>
</dbReference>
<dbReference type="InterPro" id="IPR023936">
    <property type="entry name" value="RutE-like"/>
</dbReference>
<dbReference type="InterPro" id="IPR050461">
    <property type="entry name" value="Nitroreductase_HadB/RutE"/>
</dbReference>
<dbReference type="CDD" id="cd02148">
    <property type="entry name" value="RutE-like"/>
    <property type="match status" value="1"/>
</dbReference>
<dbReference type="EMBL" id="JACCEM010000003">
    <property type="protein sequence ID" value="NYT49125.1"/>
    <property type="molecule type" value="Genomic_DNA"/>
</dbReference>
<keyword evidence="4 5" id="KW-0560">Oxidoreductase</keyword>
<dbReference type="InterPro" id="IPR029479">
    <property type="entry name" value="Nitroreductase"/>
</dbReference>
<dbReference type="AlphaFoldDB" id="A0A853FTC7"/>
<proteinExistence type="inferred from homology"/>
<keyword evidence="2 5" id="KW-0288">FMN</keyword>
<keyword evidence="5" id="KW-0520">NAD</keyword>
<comment type="similarity">
    <text evidence="5">Belongs to the nitroreductase family. HadB/RutE subfamily.</text>
</comment>
<comment type="cofactor">
    <cofactor evidence="5">
        <name>FMN</name>
        <dbReference type="ChEBI" id="CHEBI:58210"/>
    </cofactor>
</comment>
<keyword evidence="8" id="KW-1185">Reference proteome</keyword>
<keyword evidence="3 5" id="KW-0521">NADP</keyword>